<protein>
    <submittedName>
        <fullName evidence="1 2">Uncharacterized protein</fullName>
    </submittedName>
</protein>
<organism evidence="1 3">
    <name type="scientific">Medicago truncatula</name>
    <name type="common">Barrel medic</name>
    <name type="synonym">Medicago tribuloides</name>
    <dbReference type="NCBI Taxonomy" id="3880"/>
    <lineage>
        <taxon>Eukaryota</taxon>
        <taxon>Viridiplantae</taxon>
        <taxon>Streptophyta</taxon>
        <taxon>Embryophyta</taxon>
        <taxon>Tracheophyta</taxon>
        <taxon>Spermatophyta</taxon>
        <taxon>Magnoliopsida</taxon>
        <taxon>eudicotyledons</taxon>
        <taxon>Gunneridae</taxon>
        <taxon>Pentapetalae</taxon>
        <taxon>rosids</taxon>
        <taxon>fabids</taxon>
        <taxon>Fabales</taxon>
        <taxon>Fabaceae</taxon>
        <taxon>Papilionoideae</taxon>
        <taxon>50 kb inversion clade</taxon>
        <taxon>NPAAA clade</taxon>
        <taxon>Hologalegina</taxon>
        <taxon>IRL clade</taxon>
        <taxon>Trifolieae</taxon>
        <taxon>Medicago</taxon>
    </lineage>
</organism>
<dbReference type="Proteomes" id="UP000002051">
    <property type="component" value="Chromosome 5"/>
</dbReference>
<reference evidence="1 3" key="1">
    <citation type="journal article" date="2011" name="Nature">
        <title>The Medicago genome provides insight into the evolution of rhizobial symbioses.</title>
        <authorList>
            <person name="Young N.D."/>
            <person name="Debelle F."/>
            <person name="Oldroyd G.E."/>
            <person name="Geurts R."/>
            <person name="Cannon S.B."/>
            <person name="Udvardi M.K."/>
            <person name="Benedito V.A."/>
            <person name="Mayer K.F."/>
            <person name="Gouzy J."/>
            <person name="Schoof H."/>
            <person name="Van de Peer Y."/>
            <person name="Proost S."/>
            <person name="Cook D.R."/>
            <person name="Meyers B.C."/>
            <person name="Spannagl M."/>
            <person name="Cheung F."/>
            <person name="De Mita S."/>
            <person name="Krishnakumar V."/>
            <person name="Gundlach H."/>
            <person name="Zhou S."/>
            <person name="Mudge J."/>
            <person name="Bharti A.K."/>
            <person name="Murray J.D."/>
            <person name="Naoumkina M.A."/>
            <person name="Rosen B."/>
            <person name="Silverstein K.A."/>
            <person name="Tang H."/>
            <person name="Rombauts S."/>
            <person name="Zhao P.X."/>
            <person name="Zhou P."/>
            <person name="Barbe V."/>
            <person name="Bardou P."/>
            <person name="Bechner M."/>
            <person name="Bellec A."/>
            <person name="Berger A."/>
            <person name="Berges H."/>
            <person name="Bidwell S."/>
            <person name="Bisseling T."/>
            <person name="Choisne N."/>
            <person name="Couloux A."/>
            <person name="Denny R."/>
            <person name="Deshpande S."/>
            <person name="Dai X."/>
            <person name="Doyle J.J."/>
            <person name="Dudez A.M."/>
            <person name="Farmer A.D."/>
            <person name="Fouteau S."/>
            <person name="Franken C."/>
            <person name="Gibelin C."/>
            <person name="Gish J."/>
            <person name="Goldstein S."/>
            <person name="Gonzalez A.J."/>
            <person name="Green P.J."/>
            <person name="Hallab A."/>
            <person name="Hartog M."/>
            <person name="Hua A."/>
            <person name="Humphray S.J."/>
            <person name="Jeong D.H."/>
            <person name="Jing Y."/>
            <person name="Jocker A."/>
            <person name="Kenton S.M."/>
            <person name="Kim D.J."/>
            <person name="Klee K."/>
            <person name="Lai H."/>
            <person name="Lang C."/>
            <person name="Lin S."/>
            <person name="Macmil S.L."/>
            <person name="Magdelenat G."/>
            <person name="Matthews L."/>
            <person name="McCorrison J."/>
            <person name="Monaghan E.L."/>
            <person name="Mun J.H."/>
            <person name="Najar F.Z."/>
            <person name="Nicholson C."/>
            <person name="Noirot C."/>
            <person name="O'Bleness M."/>
            <person name="Paule C.R."/>
            <person name="Poulain J."/>
            <person name="Prion F."/>
            <person name="Qin B."/>
            <person name="Qu C."/>
            <person name="Retzel E.F."/>
            <person name="Riddle C."/>
            <person name="Sallet E."/>
            <person name="Samain S."/>
            <person name="Samson N."/>
            <person name="Sanders I."/>
            <person name="Saurat O."/>
            <person name="Scarpelli C."/>
            <person name="Schiex T."/>
            <person name="Segurens B."/>
            <person name="Severin A.J."/>
            <person name="Sherrier D.J."/>
            <person name="Shi R."/>
            <person name="Sims S."/>
            <person name="Singer S.R."/>
            <person name="Sinharoy S."/>
            <person name="Sterck L."/>
            <person name="Viollet A."/>
            <person name="Wang B.B."/>
            <person name="Wang K."/>
            <person name="Wang M."/>
            <person name="Wang X."/>
            <person name="Warfsmann J."/>
            <person name="Weissenbach J."/>
            <person name="White D.D."/>
            <person name="White J.D."/>
            <person name="Wiley G.B."/>
            <person name="Wincker P."/>
            <person name="Xing Y."/>
            <person name="Yang L."/>
            <person name="Yao Z."/>
            <person name="Ying F."/>
            <person name="Zhai J."/>
            <person name="Zhou L."/>
            <person name="Zuber A."/>
            <person name="Denarie J."/>
            <person name="Dixon R.A."/>
            <person name="May G.D."/>
            <person name="Schwartz D.C."/>
            <person name="Rogers J."/>
            <person name="Quetier F."/>
            <person name="Town C.D."/>
            <person name="Roe B.A."/>
        </authorList>
    </citation>
    <scope>NUCLEOTIDE SEQUENCE [LARGE SCALE GENOMIC DNA]</scope>
    <source>
        <strain evidence="1">A17</strain>
        <strain evidence="2 3">cv. Jemalong A17</strain>
    </source>
</reference>
<accession>G7K6E0</accession>
<dbReference type="EMBL" id="CM001221">
    <property type="protein sequence ID" value="AES98578.2"/>
    <property type="molecule type" value="Genomic_DNA"/>
</dbReference>
<evidence type="ECO:0000313" key="1">
    <source>
        <dbReference type="EMBL" id="AES98578.2"/>
    </source>
</evidence>
<proteinExistence type="predicted"/>
<keyword evidence="3" id="KW-1185">Reference proteome</keyword>
<accession>A0A0C3XNJ1</accession>
<dbReference type="EnsemblPlants" id="AES98578">
    <property type="protein sequence ID" value="AES98578"/>
    <property type="gene ID" value="MTR_5g070160"/>
</dbReference>
<dbReference type="PaxDb" id="3880-AES98578"/>
<reference evidence="1 3" key="2">
    <citation type="journal article" date="2014" name="BMC Genomics">
        <title>An improved genome release (version Mt4.0) for the model legume Medicago truncatula.</title>
        <authorList>
            <person name="Tang H."/>
            <person name="Krishnakumar V."/>
            <person name="Bidwell S."/>
            <person name="Rosen B."/>
            <person name="Chan A."/>
            <person name="Zhou S."/>
            <person name="Gentzbittel L."/>
            <person name="Childs K.L."/>
            <person name="Yandell M."/>
            <person name="Gundlach H."/>
            <person name="Mayer K.F."/>
            <person name="Schwartz D.C."/>
            <person name="Town C.D."/>
        </authorList>
    </citation>
    <scope>GENOME REANNOTATION</scope>
    <source>
        <strain evidence="2 3">cv. Jemalong A17</strain>
    </source>
</reference>
<evidence type="ECO:0000313" key="2">
    <source>
        <dbReference type="EnsemblPlants" id="AES98578"/>
    </source>
</evidence>
<dbReference type="HOGENOM" id="CLU_1838114_0_0_1"/>
<dbReference type="AlphaFoldDB" id="G7K6E0"/>
<evidence type="ECO:0000313" key="3">
    <source>
        <dbReference type="Proteomes" id="UP000002051"/>
    </source>
</evidence>
<name>G7K6E0_MEDTR</name>
<reference evidence="2" key="3">
    <citation type="submission" date="2015-04" db="UniProtKB">
        <authorList>
            <consortium name="EnsemblPlants"/>
        </authorList>
    </citation>
    <scope>IDENTIFICATION</scope>
    <source>
        <strain evidence="2">cv. Jemalong A17</strain>
    </source>
</reference>
<gene>
    <name evidence="1" type="ordered locus">MTR_5g070160</name>
</gene>
<sequence length="140" mass="16326">MIITIFQCTHQNHINFSTQKPNEHYGRGEIVPTANGYRHQWVGDAEHPLHRGDYHTYEQLHDCILTTTIATNNSEMVHYVIHGVIILLFCFHDGIVSYHKARIDHAQLHEQAILGSRLFSLTWKQQESQLEMKKLRRDGV</sequence>